<protein>
    <submittedName>
        <fullName evidence="2">Uncharacterized protein</fullName>
    </submittedName>
</protein>
<keyword evidence="1" id="KW-1133">Transmembrane helix</keyword>
<organism evidence="2 3">
    <name type="scientific">Mycobacterium phage DrLupo</name>
    <dbReference type="NCBI Taxonomy" id="2499037"/>
    <lineage>
        <taxon>Viruses</taxon>
        <taxon>Duplodnaviria</taxon>
        <taxon>Heunggongvirae</taxon>
        <taxon>Uroviricota</taxon>
        <taxon>Caudoviricetes</taxon>
        <taxon>Barnyardvirus</taxon>
        <taxon>Barnyardvirus drlupo</taxon>
    </lineage>
</organism>
<keyword evidence="1" id="KW-0472">Membrane</keyword>
<feature type="transmembrane region" description="Helical" evidence="1">
    <location>
        <begin position="7"/>
        <end position="36"/>
    </location>
</feature>
<reference evidence="2 3" key="1">
    <citation type="submission" date="2018-12" db="EMBL/GenBank/DDBJ databases">
        <authorList>
            <person name="Almail A."/>
            <person name="Dorhout K.E."/>
            <person name="Johnson J."/>
            <person name="Jorgensen H.J."/>
            <person name="Tolsma S."/>
            <person name="Garlena R.A."/>
            <person name="Russell D.A."/>
            <person name="Pope W.H."/>
            <person name="Jacobs-Sera D."/>
            <person name="Hatfull G.F."/>
        </authorList>
    </citation>
    <scope>NUCLEOTIDE SEQUENCE [LARGE SCALE GENOMIC DNA]</scope>
</reference>
<sequence>MMILLGVVLLILGLVFGITALWVVGLVLLVLGAILATTHSGPFNGRWY</sequence>
<name>A0A3S9UQG9_9CAUD</name>
<evidence type="ECO:0000313" key="2">
    <source>
        <dbReference type="EMBL" id="AZS12547.1"/>
    </source>
</evidence>
<dbReference type="Proteomes" id="UP000288363">
    <property type="component" value="Segment"/>
</dbReference>
<keyword evidence="1" id="KW-0812">Transmembrane</keyword>
<dbReference type="GeneID" id="55612970"/>
<dbReference type="KEGG" id="vg:55612970"/>
<proteinExistence type="predicted"/>
<evidence type="ECO:0000256" key="1">
    <source>
        <dbReference type="SAM" id="Phobius"/>
    </source>
</evidence>
<dbReference type="EMBL" id="MK279909">
    <property type="protein sequence ID" value="AZS12547.1"/>
    <property type="molecule type" value="Genomic_DNA"/>
</dbReference>
<accession>A0A3S9UQG9</accession>
<dbReference type="RefSeq" id="YP_009842709.1">
    <property type="nucleotide sequence ID" value="NC_048743.1"/>
</dbReference>
<evidence type="ECO:0000313" key="3">
    <source>
        <dbReference type="Proteomes" id="UP000288363"/>
    </source>
</evidence>
<keyword evidence="3" id="KW-1185">Reference proteome</keyword>
<gene>
    <name evidence="2" type="primary">11</name>
    <name evidence="2" type="ORF">SEA_DRLUPO_11</name>
</gene>